<dbReference type="AlphaFoldDB" id="A0A3Q7IGV1"/>
<dbReference type="NCBIfam" id="TIGR00231">
    <property type="entry name" value="small_GTP"/>
    <property type="match status" value="1"/>
</dbReference>
<reference evidence="2" key="1">
    <citation type="journal article" date="2012" name="Nature">
        <title>The tomato genome sequence provides insights into fleshy fruit evolution.</title>
        <authorList>
            <consortium name="Tomato Genome Consortium"/>
        </authorList>
    </citation>
    <scope>NUCLEOTIDE SEQUENCE [LARGE SCALE GENOMIC DNA]</scope>
    <source>
        <strain evidence="2">cv. Heinz 1706</strain>
    </source>
</reference>
<dbReference type="GO" id="GO:0005525">
    <property type="term" value="F:GTP binding"/>
    <property type="evidence" value="ECO:0000318"/>
    <property type="project" value="GO_Central"/>
</dbReference>
<dbReference type="SUPFAM" id="SSF52540">
    <property type="entry name" value="P-loop containing nucleoside triphosphate hydrolases"/>
    <property type="match status" value="1"/>
</dbReference>
<dbReference type="OMA" id="TIKSQTW"/>
<protein>
    <submittedName>
        <fullName evidence="2">Uncharacterized protein</fullName>
    </submittedName>
</protein>
<dbReference type="Pfam" id="PF00071">
    <property type="entry name" value="Ras"/>
    <property type="match status" value="1"/>
</dbReference>
<name>A0A3Q7IGV1_SOLLC</name>
<dbReference type="STRING" id="4081.A0A3Q7IGV1"/>
<dbReference type="EnsemblPlants" id="Solyc10g050030.2.1">
    <property type="protein sequence ID" value="Solyc10g050030.2.1"/>
    <property type="gene ID" value="Solyc10g050030.2"/>
</dbReference>
<comment type="similarity">
    <text evidence="1">Belongs to the small GTPase superfamily. Rab family.</text>
</comment>
<dbReference type="InParanoid" id="A0A3Q7IGV1"/>
<dbReference type="PANTHER" id="PTHR47979">
    <property type="entry name" value="DRAB11-RELATED"/>
    <property type="match status" value="1"/>
</dbReference>
<proteinExistence type="inferred from homology"/>
<dbReference type="PaxDb" id="4081-Solyc10g050030.1.1"/>
<accession>A0A3Q7IGV1</accession>
<dbReference type="GO" id="GO:0005768">
    <property type="term" value="C:endosome"/>
    <property type="evidence" value="ECO:0000318"/>
    <property type="project" value="GO_Central"/>
</dbReference>
<dbReference type="GO" id="GO:0003924">
    <property type="term" value="F:GTPase activity"/>
    <property type="evidence" value="ECO:0000318"/>
    <property type="project" value="GO_Central"/>
</dbReference>
<dbReference type="Gene3D" id="3.40.50.300">
    <property type="entry name" value="P-loop containing nucleotide triphosphate hydrolases"/>
    <property type="match status" value="1"/>
</dbReference>
<dbReference type="InterPro" id="IPR005225">
    <property type="entry name" value="Small_GTP-bd"/>
</dbReference>
<dbReference type="InterPro" id="IPR001806">
    <property type="entry name" value="Small_GTPase"/>
</dbReference>
<keyword evidence="3" id="KW-1185">Reference proteome</keyword>
<dbReference type="PRINTS" id="PR00449">
    <property type="entry name" value="RASTRNSFRMNG"/>
</dbReference>
<evidence type="ECO:0000256" key="1">
    <source>
        <dbReference type="ARBA" id="ARBA00006270"/>
    </source>
</evidence>
<evidence type="ECO:0000313" key="2">
    <source>
        <dbReference type="EnsemblPlants" id="Solyc10g050030.2.1"/>
    </source>
</evidence>
<dbReference type="PROSITE" id="PS51419">
    <property type="entry name" value="RAB"/>
    <property type="match status" value="1"/>
</dbReference>
<dbReference type="InterPro" id="IPR027417">
    <property type="entry name" value="P-loop_NTPase"/>
</dbReference>
<evidence type="ECO:0000313" key="3">
    <source>
        <dbReference type="Proteomes" id="UP000004994"/>
    </source>
</evidence>
<organism evidence="2">
    <name type="scientific">Solanum lycopersicum</name>
    <name type="common">Tomato</name>
    <name type="synonym">Lycopersicon esculentum</name>
    <dbReference type="NCBI Taxonomy" id="4081"/>
    <lineage>
        <taxon>Eukaryota</taxon>
        <taxon>Viridiplantae</taxon>
        <taxon>Streptophyta</taxon>
        <taxon>Embryophyta</taxon>
        <taxon>Tracheophyta</taxon>
        <taxon>Spermatophyta</taxon>
        <taxon>Magnoliopsida</taxon>
        <taxon>eudicotyledons</taxon>
        <taxon>Gunneridae</taxon>
        <taxon>Pentapetalae</taxon>
        <taxon>asterids</taxon>
        <taxon>lamiids</taxon>
        <taxon>Solanales</taxon>
        <taxon>Solanaceae</taxon>
        <taxon>Solanoideae</taxon>
        <taxon>Solaneae</taxon>
        <taxon>Solanum</taxon>
        <taxon>Solanum subgen. Lycopersicon</taxon>
    </lineage>
</organism>
<dbReference type="Proteomes" id="UP000004994">
    <property type="component" value="Chromosome 10"/>
</dbReference>
<sequence>MVNSQLWARFSRNKFSLDSKPTIQVEFQTKTLHVDNKTIKSQTWDTAGQEMYRAVTNAYYRGVVGTMLVYDLTKRQ</sequence>
<reference evidence="2" key="2">
    <citation type="submission" date="2019-01" db="UniProtKB">
        <authorList>
            <consortium name="EnsemblPlants"/>
        </authorList>
    </citation>
    <scope>IDENTIFICATION</scope>
    <source>
        <strain evidence="2">cv. Heinz 1706</strain>
    </source>
</reference>
<dbReference type="Gramene" id="Solyc10g050030.2.1">
    <property type="protein sequence ID" value="Solyc10g050030.2.1"/>
    <property type="gene ID" value="Solyc10g050030.2"/>
</dbReference>
<dbReference type="InterPro" id="IPR050209">
    <property type="entry name" value="Rab_GTPases_membrane_traffic"/>
</dbReference>
<dbReference type="GO" id="GO:0016192">
    <property type="term" value="P:vesicle-mediated transport"/>
    <property type="evidence" value="ECO:0000318"/>
    <property type="project" value="GO_Central"/>
</dbReference>
<dbReference type="SMART" id="SM00175">
    <property type="entry name" value="RAB"/>
    <property type="match status" value="1"/>
</dbReference>